<dbReference type="PANTHER" id="PTHR43040:SF1">
    <property type="entry name" value="RIBONUCLEASE D"/>
    <property type="match status" value="1"/>
</dbReference>
<dbReference type="InterPro" id="IPR036397">
    <property type="entry name" value="RNaseH_sf"/>
</dbReference>
<keyword evidence="3" id="KW-1185">Reference proteome</keyword>
<dbReference type="GO" id="GO:0006139">
    <property type="term" value="P:nucleobase-containing compound metabolic process"/>
    <property type="evidence" value="ECO:0007669"/>
    <property type="project" value="InterPro"/>
</dbReference>
<sequence length="258" mass="29443">MNDTTVSHSLVDSTESITKLIDTIKAIPPGPKPNLFLDLEGVSLSRHGSISILAIFVRPNKHVYLVDVHALHSAAFGTPGDSGVTLKDILESPGIIKVFFDVRNDSDALHHHYGVKLQGIQDVQLMENATRPPGRRAWLKGLNKCIEYDAPLSAVDKRRWNLIKEKGLILFHPSKGGSYQVFNQRPLDPDVERYCINDVQFLPELMERYLCRLSAAWRLKVDDETTRRRGEFRNRRVPGMNRTERRRDFVSCFVWAVR</sequence>
<dbReference type="SUPFAM" id="SSF53098">
    <property type="entry name" value="Ribonuclease H-like"/>
    <property type="match status" value="1"/>
</dbReference>
<name>A0A8H4URK6_9HYPO</name>
<proteinExistence type="predicted"/>
<dbReference type="EMBL" id="JABEYC010000143">
    <property type="protein sequence ID" value="KAF4981938.1"/>
    <property type="molecule type" value="Genomic_DNA"/>
</dbReference>
<gene>
    <name evidence="2" type="ORF">FZEAL_2332</name>
</gene>
<dbReference type="Pfam" id="PF01612">
    <property type="entry name" value="DNA_pol_A_exo1"/>
    <property type="match status" value="1"/>
</dbReference>
<dbReference type="GO" id="GO:0003676">
    <property type="term" value="F:nucleic acid binding"/>
    <property type="evidence" value="ECO:0007669"/>
    <property type="project" value="InterPro"/>
</dbReference>
<dbReference type="InterPro" id="IPR012337">
    <property type="entry name" value="RNaseH-like_sf"/>
</dbReference>
<protein>
    <recommendedName>
        <fullName evidence="1">3'-5' exonuclease domain-containing protein</fullName>
    </recommendedName>
</protein>
<dbReference type="AlphaFoldDB" id="A0A8H4URK6"/>
<dbReference type="PANTHER" id="PTHR43040">
    <property type="entry name" value="RIBONUCLEASE D"/>
    <property type="match status" value="1"/>
</dbReference>
<reference evidence="2" key="1">
    <citation type="journal article" date="2020" name="BMC Genomics">
        <title>Correction to: Identification and distribution of gene clusters required for synthesis of sphingolipid metabolism inhibitors in diverse species of the filamentous fungus Fusarium.</title>
        <authorList>
            <person name="Kim H.S."/>
            <person name="Lohmar J.M."/>
            <person name="Busman M."/>
            <person name="Brown D.W."/>
            <person name="Naumann T.A."/>
            <person name="Divon H.H."/>
            <person name="Lysoe E."/>
            <person name="Uhlig S."/>
            <person name="Proctor R.H."/>
        </authorList>
    </citation>
    <scope>NUCLEOTIDE SEQUENCE</scope>
    <source>
        <strain evidence="2">NRRL 22465</strain>
    </source>
</reference>
<evidence type="ECO:0000259" key="1">
    <source>
        <dbReference type="Pfam" id="PF01612"/>
    </source>
</evidence>
<dbReference type="Gene3D" id="3.30.420.10">
    <property type="entry name" value="Ribonuclease H-like superfamily/Ribonuclease H"/>
    <property type="match status" value="1"/>
</dbReference>
<feature type="domain" description="3'-5' exonuclease" evidence="1">
    <location>
        <begin position="19"/>
        <end position="205"/>
    </location>
</feature>
<evidence type="ECO:0000313" key="3">
    <source>
        <dbReference type="Proteomes" id="UP000635477"/>
    </source>
</evidence>
<comment type="caution">
    <text evidence="2">The sequence shown here is derived from an EMBL/GenBank/DDBJ whole genome shotgun (WGS) entry which is preliminary data.</text>
</comment>
<evidence type="ECO:0000313" key="2">
    <source>
        <dbReference type="EMBL" id="KAF4981938.1"/>
    </source>
</evidence>
<reference evidence="2" key="2">
    <citation type="submission" date="2020-05" db="EMBL/GenBank/DDBJ databases">
        <authorList>
            <person name="Kim H.-S."/>
            <person name="Proctor R.H."/>
            <person name="Brown D.W."/>
        </authorList>
    </citation>
    <scope>NUCLEOTIDE SEQUENCE</scope>
    <source>
        <strain evidence="2">NRRL 22465</strain>
    </source>
</reference>
<dbReference type="GO" id="GO:0008408">
    <property type="term" value="F:3'-5' exonuclease activity"/>
    <property type="evidence" value="ECO:0007669"/>
    <property type="project" value="InterPro"/>
</dbReference>
<dbReference type="InterPro" id="IPR002562">
    <property type="entry name" value="3'-5'_exonuclease_dom"/>
</dbReference>
<dbReference type="OrthoDB" id="26838at2759"/>
<organism evidence="2 3">
    <name type="scientific">Fusarium zealandicum</name>
    <dbReference type="NCBI Taxonomy" id="1053134"/>
    <lineage>
        <taxon>Eukaryota</taxon>
        <taxon>Fungi</taxon>
        <taxon>Dikarya</taxon>
        <taxon>Ascomycota</taxon>
        <taxon>Pezizomycotina</taxon>
        <taxon>Sordariomycetes</taxon>
        <taxon>Hypocreomycetidae</taxon>
        <taxon>Hypocreales</taxon>
        <taxon>Nectriaceae</taxon>
        <taxon>Fusarium</taxon>
        <taxon>Fusarium staphyleae species complex</taxon>
    </lineage>
</organism>
<accession>A0A8H4URK6</accession>
<dbReference type="Proteomes" id="UP000635477">
    <property type="component" value="Unassembled WGS sequence"/>
</dbReference>